<evidence type="ECO:0000313" key="5">
    <source>
        <dbReference type="Proteomes" id="UP001345219"/>
    </source>
</evidence>
<evidence type="ECO:0000259" key="3">
    <source>
        <dbReference type="PROSITE" id="PS52002"/>
    </source>
</evidence>
<feature type="region of interest" description="Disordered" evidence="1">
    <location>
        <begin position="389"/>
        <end position="475"/>
    </location>
</feature>
<feature type="compositionally biased region" description="Polar residues" evidence="1">
    <location>
        <begin position="578"/>
        <end position="589"/>
    </location>
</feature>
<keyword evidence="2" id="KW-1133">Transmembrane helix</keyword>
<feature type="compositionally biased region" description="Basic and acidic residues" evidence="1">
    <location>
        <begin position="531"/>
        <end position="548"/>
    </location>
</feature>
<feature type="transmembrane region" description="Helical" evidence="2">
    <location>
        <begin position="26"/>
        <end position="46"/>
    </location>
</feature>
<dbReference type="PROSITE" id="PS52002">
    <property type="entry name" value="SM"/>
    <property type="match status" value="1"/>
</dbReference>
<dbReference type="InterPro" id="IPR047575">
    <property type="entry name" value="Sm"/>
</dbReference>
<dbReference type="PANTHER" id="PTHR12854:SF7">
    <property type="entry name" value="ATAXIN-2 HOMOLOG"/>
    <property type="match status" value="1"/>
</dbReference>
<dbReference type="PANTHER" id="PTHR12854">
    <property type="entry name" value="ATAXIN 2-RELATED"/>
    <property type="match status" value="1"/>
</dbReference>
<dbReference type="InterPro" id="IPR009604">
    <property type="entry name" value="LsmAD_domain"/>
</dbReference>
<dbReference type="AlphaFoldDB" id="A0AAN7QSB2"/>
<dbReference type="EMBL" id="JAXIOK010000004">
    <property type="protein sequence ID" value="KAK4774108.1"/>
    <property type="molecule type" value="Genomic_DNA"/>
</dbReference>
<dbReference type="InterPro" id="IPR045117">
    <property type="entry name" value="ATXN2-like"/>
</dbReference>
<dbReference type="Pfam" id="PF06741">
    <property type="entry name" value="LsmAD"/>
    <property type="match status" value="1"/>
</dbReference>
<keyword evidence="5" id="KW-1185">Reference proteome</keyword>
<dbReference type="Pfam" id="PF14438">
    <property type="entry name" value="SM-ATX"/>
    <property type="match status" value="1"/>
</dbReference>
<evidence type="ECO:0000313" key="4">
    <source>
        <dbReference type="EMBL" id="KAK4774108.1"/>
    </source>
</evidence>
<name>A0AAN7QSB2_9MYRT</name>
<keyword evidence="2" id="KW-0812">Transmembrane</keyword>
<feature type="domain" description="Sm" evidence="3">
    <location>
        <begin position="136"/>
        <end position="220"/>
    </location>
</feature>
<evidence type="ECO:0000256" key="2">
    <source>
        <dbReference type="SAM" id="Phobius"/>
    </source>
</evidence>
<organism evidence="4 5">
    <name type="scientific">Trapa incisa</name>
    <dbReference type="NCBI Taxonomy" id="236973"/>
    <lineage>
        <taxon>Eukaryota</taxon>
        <taxon>Viridiplantae</taxon>
        <taxon>Streptophyta</taxon>
        <taxon>Embryophyta</taxon>
        <taxon>Tracheophyta</taxon>
        <taxon>Spermatophyta</taxon>
        <taxon>Magnoliopsida</taxon>
        <taxon>eudicotyledons</taxon>
        <taxon>Gunneridae</taxon>
        <taxon>Pentapetalae</taxon>
        <taxon>rosids</taxon>
        <taxon>malvids</taxon>
        <taxon>Myrtales</taxon>
        <taxon>Lythraceae</taxon>
        <taxon>Trapa</taxon>
    </lineage>
</organism>
<dbReference type="InterPro" id="IPR025852">
    <property type="entry name" value="SM_dom_ATX"/>
</dbReference>
<feature type="region of interest" description="Disordered" evidence="1">
    <location>
        <begin position="492"/>
        <end position="633"/>
    </location>
</feature>
<dbReference type="SMART" id="SM01272">
    <property type="entry name" value="LsmAD"/>
    <property type="match status" value="1"/>
</dbReference>
<feature type="compositionally biased region" description="Low complexity" evidence="1">
    <location>
        <begin position="590"/>
        <end position="601"/>
    </location>
</feature>
<dbReference type="Pfam" id="PF07145">
    <property type="entry name" value="PAM2"/>
    <property type="match status" value="1"/>
</dbReference>
<reference evidence="4 5" key="1">
    <citation type="journal article" date="2023" name="Hortic Res">
        <title>Pangenome of water caltrop reveals structural variations and asymmetric subgenome divergence after allopolyploidization.</title>
        <authorList>
            <person name="Zhang X."/>
            <person name="Chen Y."/>
            <person name="Wang L."/>
            <person name="Yuan Y."/>
            <person name="Fang M."/>
            <person name="Shi L."/>
            <person name="Lu R."/>
            <person name="Comes H.P."/>
            <person name="Ma Y."/>
            <person name="Chen Y."/>
            <person name="Huang G."/>
            <person name="Zhou Y."/>
            <person name="Zheng Z."/>
            <person name="Qiu Y."/>
        </authorList>
    </citation>
    <scope>NUCLEOTIDE SEQUENCE [LARGE SCALE GENOMIC DNA]</scope>
    <source>
        <tissue evidence="4">Roots</tissue>
    </source>
</reference>
<keyword evidence="2" id="KW-0472">Membrane</keyword>
<feature type="compositionally biased region" description="Polar residues" evidence="1">
    <location>
        <begin position="427"/>
        <end position="474"/>
    </location>
</feature>
<proteinExistence type="predicted"/>
<dbReference type="Proteomes" id="UP001345219">
    <property type="component" value="Chromosome 22"/>
</dbReference>
<comment type="caution">
    <text evidence="4">The sequence shown here is derived from an EMBL/GenBank/DDBJ whole genome shotgun (WGS) entry which is preliminary data.</text>
</comment>
<evidence type="ECO:0000256" key="1">
    <source>
        <dbReference type="SAM" id="MobiDB-lite"/>
    </source>
</evidence>
<feature type="region of interest" description="Disordered" evidence="1">
    <location>
        <begin position="71"/>
        <end position="119"/>
    </location>
</feature>
<dbReference type="GO" id="GO:0034063">
    <property type="term" value="P:stress granule assembly"/>
    <property type="evidence" value="ECO:0007669"/>
    <property type="project" value="TreeGrafter"/>
</dbReference>
<dbReference type="GO" id="GO:0003729">
    <property type="term" value="F:mRNA binding"/>
    <property type="evidence" value="ECO:0007669"/>
    <property type="project" value="TreeGrafter"/>
</dbReference>
<feature type="compositionally biased region" description="Polar residues" evidence="1">
    <location>
        <begin position="108"/>
        <end position="119"/>
    </location>
</feature>
<feature type="compositionally biased region" description="Low complexity" evidence="1">
    <location>
        <begin position="494"/>
        <end position="505"/>
    </location>
</feature>
<gene>
    <name evidence="4" type="ORF">SAY87_029127</name>
</gene>
<protein>
    <recommendedName>
        <fullName evidence="3">Sm domain-containing protein</fullName>
    </recommendedName>
</protein>
<sequence length="720" mass="78279">MQEILASSSSFPHHHPSTLIETLEAVVLPCTSFLLILIILPLFFALPRIDRSSFFLRFRLTRGSSFSMNLQQASQARPSANGYGRRRQDREVGGGGAGGGARADHYRSQSSKIVSNRSSHAGGLVSRKIGGPSGDRLLYLATCLIGHPVEVQVKNGSLYTGIFHATNAEKDFGIILKMAHMSKDGTKGQKSDGGFLSKPPLKTLIIHANELVQIIAKDVPVTSDGFNEVPQEKQQELMLDSYISQSRQADGERVLEPWVPDEDDPHYPELDNTFDTRWNRKWDQFETNEMLFGVKSTFNEELYTTKLERGPQTRELEKEASRIAREIEGEVTQDLHLAEERGLQLHEDFDVDEETRFSSVFRGRVADDSGYGEDEDILFNSRNTDTFGDSDAPITTGFSDGMTFEKTSTGVPPSGSCSVEDRKTYASVHQTDSHTSGILDQTRQPSSSVSRGTCTSAITGSRVQESSCSDLSGENDSKVQIMGQQLNVEAQTLQSGADSDAQSSANGKKDASDGGASSSGAVVHPSPSEGSLKDPEETRSTNDSERTASGKGTHAEPPVKTNQRPSSSRSSISDHVGATSSSIATGLTPSSSVGSLSSEKSTLNPNAKEFKLNPNAKSFVPSQTPVRPPSPVSDASFYVPTNMASVQHMHGMPAGVGITPQFVGHQPVIFNPQFPPIHSPQGYLHTSAPQYGQHMMFGHPRQVPYMSSYPPEMPYKGRDF</sequence>
<dbReference type="InterPro" id="IPR009818">
    <property type="entry name" value="PAM2_motif"/>
</dbReference>
<feature type="compositionally biased region" description="Polar residues" evidence="1">
    <location>
        <begin position="405"/>
        <end position="417"/>
    </location>
</feature>
<accession>A0AAN7QSB2</accession>
<dbReference type="GO" id="GO:0010494">
    <property type="term" value="C:cytoplasmic stress granule"/>
    <property type="evidence" value="ECO:0007669"/>
    <property type="project" value="TreeGrafter"/>
</dbReference>